<evidence type="ECO:0000313" key="2">
    <source>
        <dbReference type="EMBL" id="EFO93486.1"/>
    </source>
</evidence>
<keyword evidence="3" id="KW-1185">Reference proteome</keyword>
<dbReference type="HOGENOM" id="CLU_2981087_0_0_1"/>
<dbReference type="EMBL" id="DS268606">
    <property type="protein sequence ID" value="EFO93486.1"/>
    <property type="molecule type" value="Genomic_DNA"/>
</dbReference>
<dbReference type="InParanoid" id="E3ND43"/>
<organism evidence="3">
    <name type="scientific">Caenorhabditis remanei</name>
    <name type="common">Caenorhabditis vulgaris</name>
    <dbReference type="NCBI Taxonomy" id="31234"/>
    <lineage>
        <taxon>Eukaryota</taxon>
        <taxon>Metazoa</taxon>
        <taxon>Ecdysozoa</taxon>
        <taxon>Nematoda</taxon>
        <taxon>Chromadorea</taxon>
        <taxon>Rhabditida</taxon>
        <taxon>Rhabditina</taxon>
        <taxon>Rhabditomorpha</taxon>
        <taxon>Rhabditoidea</taxon>
        <taxon>Rhabditidae</taxon>
        <taxon>Peloderinae</taxon>
        <taxon>Caenorhabditis</taxon>
    </lineage>
</organism>
<feature type="region of interest" description="Disordered" evidence="1">
    <location>
        <begin position="1"/>
        <end position="58"/>
    </location>
</feature>
<dbReference type="Proteomes" id="UP000008281">
    <property type="component" value="Unassembled WGS sequence"/>
</dbReference>
<proteinExistence type="predicted"/>
<sequence>MQNRPQQTGVQLRYLQTTGMADEKDVKSGHTEQGQEERNVEYLPTPPDRQMHIREEYS</sequence>
<feature type="compositionally biased region" description="Basic and acidic residues" evidence="1">
    <location>
        <begin position="49"/>
        <end position="58"/>
    </location>
</feature>
<dbReference type="AlphaFoldDB" id="E3ND43"/>
<feature type="compositionally biased region" description="Polar residues" evidence="1">
    <location>
        <begin position="1"/>
        <end position="19"/>
    </location>
</feature>
<accession>E3ND43</accession>
<name>E3ND43_CAERE</name>
<protein>
    <submittedName>
        <fullName evidence="2">Uncharacterized protein</fullName>
    </submittedName>
</protein>
<reference evidence="2" key="1">
    <citation type="submission" date="2007-07" db="EMBL/GenBank/DDBJ databases">
        <title>PCAP assembly of the Caenorhabditis remanei genome.</title>
        <authorList>
            <consortium name="The Caenorhabditis remanei Sequencing Consortium"/>
            <person name="Wilson R.K."/>
        </authorList>
    </citation>
    <scope>NUCLEOTIDE SEQUENCE [LARGE SCALE GENOMIC DNA]</scope>
    <source>
        <strain evidence="2">PB4641</strain>
    </source>
</reference>
<evidence type="ECO:0000256" key="1">
    <source>
        <dbReference type="SAM" id="MobiDB-lite"/>
    </source>
</evidence>
<gene>
    <name evidence="2" type="ORF">CRE_29182</name>
</gene>
<feature type="compositionally biased region" description="Basic and acidic residues" evidence="1">
    <location>
        <begin position="21"/>
        <end position="40"/>
    </location>
</feature>
<evidence type="ECO:0000313" key="3">
    <source>
        <dbReference type="Proteomes" id="UP000008281"/>
    </source>
</evidence>